<gene>
    <name evidence="5" type="ORF">Tco_0954150</name>
</gene>
<dbReference type="InterPro" id="IPR036875">
    <property type="entry name" value="Znf_CCHC_sf"/>
</dbReference>
<feature type="region of interest" description="Disordered" evidence="3">
    <location>
        <begin position="575"/>
        <end position="600"/>
    </location>
</feature>
<evidence type="ECO:0000313" key="5">
    <source>
        <dbReference type="EMBL" id="GJT45435.1"/>
    </source>
</evidence>
<feature type="compositionally biased region" description="Polar residues" evidence="3">
    <location>
        <begin position="581"/>
        <end position="593"/>
    </location>
</feature>
<feature type="region of interest" description="Disordered" evidence="3">
    <location>
        <begin position="276"/>
        <end position="314"/>
    </location>
</feature>
<dbReference type="PROSITE" id="PS50158">
    <property type="entry name" value="ZF_CCHC"/>
    <property type="match status" value="1"/>
</dbReference>
<protein>
    <submittedName>
        <fullName evidence="5">Retrovirus-related pol polyprotein from transposon TNT 1-94</fullName>
    </submittedName>
</protein>
<dbReference type="InterPro" id="IPR013103">
    <property type="entry name" value="RVT_2"/>
</dbReference>
<dbReference type="InterPro" id="IPR036397">
    <property type="entry name" value="RNaseH_sf"/>
</dbReference>
<reference evidence="5" key="2">
    <citation type="submission" date="2022-01" db="EMBL/GenBank/DDBJ databases">
        <authorList>
            <person name="Yamashiro T."/>
            <person name="Shiraishi A."/>
            <person name="Satake H."/>
            <person name="Nakayama K."/>
        </authorList>
    </citation>
    <scope>NUCLEOTIDE SEQUENCE</scope>
</reference>
<keyword evidence="6" id="KW-1185">Reference proteome</keyword>
<dbReference type="SUPFAM" id="SSF57756">
    <property type="entry name" value="Retrovirus zinc finger-like domains"/>
    <property type="match status" value="1"/>
</dbReference>
<dbReference type="Gene3D" id="4.10.60.10">
    <property type="entry name" value="Zinc finger, CCHC-type"/>
    <property type="match status" value="1"/>
</dbReference>
<dbReference type="SMART" id="SM00343">
    <property type="entry name" value="ZnF_C2HC"/>
    <property type="match status" value="1"/>
</dbReference>
<keyword evidence="1" id="KW-0863">Zinc-finger</keyword>
<dbReference type="Gene3D" id="3.30.420.10">
    <property type="entry name" value="Ribonuclease H-like superfamily/Ribonuclease H"/>
    <property type="match status" value="1"/>
</dbReference>
<feature type="coiled-coil region" evidence="2">
    <location>
        <begin position="426"/>
        <end position="460"/>
    </location>
</feature>
<proteinExistence type="predicted"/>
<feature type="domain" description="CCHC-type" evidence="4">
    <location>
        <begin position="261"/>
        <end position="274"/>
    </location>
</feature>
<evidence type="ECO:0000313" key="6">
    <source>
        <dbReference type="Proteomes" id="UP001151760"/>
    </source>
</evidence>
<name>A0ABQ5E1Z0_9ASTR</name>
<reference evidence="5" key="1">
    <citation type="journal article" date="2022" name="Int. J. Mol. Sci.">
        <title>Draft Genome of Tanacetum Coccineum: Genomic Comparison of Closely Related Tanacetum-Family Plants.</title>
        <authorList>
            <person name="Yamashiro T."/>
            <person name="Shiraishi A."/>
            <person name="Nakayama K."/>
            <person name="Satake H."/>
        </authorList>
    </citation>
    <scope>NUCLEOTIDE SEQUENCE</scope>
</reference>
<dbReference type="EMBL" id="BQNB010015901">
    <property type="protein sequence ID" value="GJT45435.1"/>
    <property type="molecule type" value="Genomic_DNA"/>
</dbReference>
<feature type="region of interest" description="Disordered" evidence="3">
    <location>
        <begin position="1"/>
        <end position="40"/>
    </location>
</feature>
<dbReference type="InterPro" id="IPR025724">
    <property type="entry name" value="GAG-pre-integrase_dom"/>
</dbReference>
<feature type="compositionally biased region" description="Polar residues" evidence="3">
    <location>
        <begin position="541"/>
        <end position="557"/>
    </location>
</feature>
<keyword evidence="1" id="KW-0862">Zinc</keyword>
<dbReference type="Proteomes" id="UP001151760">
    <property type="component" value="Unassembled WGS sequence"/>
</dbReference>
<keyword evidence="2" id="KW-0175">Coiled coil</keyword>
<evidence type="ECO:0000259" key="4">
    <source>
        <dbReference type="PROSITE" id="PS50158"/>
    </source>
</evidence>
<evidence type="ECO:0000256" key="1">
    <source>
        <dbReference type="PROSITE-ProRule" id="PRU00047"/>
    </source>
</evidence>
<evidence type="ECO:0000256" key="3">
    <source>
        <dbReference type="SAM" id="MobiDB-lite"/>
    </source>
</evidence>
<comment type="caution">
    <text evidence="5">The sequence shown here is derived from an EMBL/GenBank/DDBJ whole genome shotgun (WGS) entry which is preliminary data.</text>
</comment>
<accession>A0ABQ5E1Z0</accession>
<dbReference type="Pfam" id="PF22936">
    <property type="entry name" value="Pol_BBD"/>
    <property type="match status" value="1"/>
</dbReference>
<feature type="region of interest" description="Disordered" evidence="3">
    <location>
        <begin position="536"/>
        <end position="557"/>
    </location>
</feature>
<organism evidence="5 6">
    <name type="scientific">Tanacetum coccineum</name>
    <dbReference type="NCBI Taxonomy" id="301880"/>
    <lineage>
        <taxon>Eukaryota</taxon>
        <taxon>Viridiplantae</taxon>
        <taxon>Streptophyta</taxon>
        <taxon>Embryophyta</taxon>
        <taxon>Tracheophyta</taxon>
        <taxon>Spermatophyta</taxon>
        <taxon>Magnoliopsida</taxon>
        <taxon>eudicotyledons</taxon>
        <taxon>Gunneridae</taxon>
        <taxon>Pentapetalae</taxon>
        <taxon>asterids</taxon>
        <taxon>campanulids</taxon>
        <taxon>Asterales</taxon>
        <taxon>Asteraceae</taxon>
        <taxon>Asteroideae</taxon>
        <taxon>Anthemideae</taxon>
        <taxon>Anthemidinae</taxon>
        <taxon>Tanacetum</taxon>
    </lineage>
</organism>
<sequence length="1186" mass="134228">MSGTIPPPLVINPGNTGSPNRVDTTPNDNTNNTGTNNVAPNVVAEDLPQLLDSSGGSHVTNVPEFDERILPVGRIAHEGPSDTRDTKIAALRLKFNAFKALEGENVQGTFTRLKILLNDLENKGVSIPQAEVNVTFINSIPRKWLSMNQTQRANNSIKNDSLATFFRKYYYEEGLVDQICKSETRSFTIQSSTSKAFISNTCIHESDSDVEEDTRSSSEFLTDLNVKFHDRALLSNQKRFDKRSGRVGSSKKPMDKSNETCFACGKQGHVQKDCLTTKTSSPSYPSSNKSFNKPKFQSKSSQQHNQNNENTQKDYKGIYKALKSELAVLTKKIDVVSKNCEKGLVAKLFDWKNLYPLKMKVSPVLKLLWLSLKMSQLKHVLDYTYVDLHYVEDQRKNLLSKFNSLKRELSSCKYELVDLNDTKVHNISLQHEISRINLDNESLRDEVSDLKKVIEKWTSRGSRKRKEIISSKEVVFTKADESPSKTVPEITYDSESECENHEPLPLLPKLLGAQTSTVSDKTKQVADKESSVKVIKKKAQTKSPSVTDHSPVNKADSSTQQLLLTLIEEIKGLKEQIKPPSDNSASISQTRSSKLTKDSGCSRHMTGVKQYLHRYSKESGPKVVFGDNSSGDTEGYGSVNYNGITFTRVAYVNGLKHSLIIISQLCDANFKVLFTKTQGTIFNQNNKVVLIAPRKRDFYVIDMSSYNEESNACFFAKASNNVNWLWHKRLSHLNFKNINKQNLVAGLPSLTFSKDKPLDEYSRKMENLNEVRVKELRSDNETEFRNHILEELCDEKGISQNFSSPLVKAFRVFNMRRQEMEETYHVTFSEDDVAITQTSTEGDEINFNENRSFPDDEFLFSIADDHPDHHEPAEIHSDTFDSQNITINDEPISGPQASVTTRSRVRDFEAASAHECLYMDVKSAFLNKKLPKEVYVQQPPGFESSEFPNYVCKLDKVPSGLKQANRAWYETLTTFLIKHKFVRGFQIKQDSKGISICQEKYVKDLLKKYELADCASMKCPMLPLNILGPDESGVSVNETRFRGTIGSLMFLTASRPDIQFFTCLCARYQANPKESHLVAAKKNQVPQRNSKSRSEKYFRVFQIHDGKLVCWSAKKQNSVAMSSAEAKYHFIRDHILKGDIELHFVSTDLQLVEIFTKPLAEPSFTRLVAELGMLNIDKVVPDKVTI</sequence>
<dbReference type="InterPro" id="IPR001878">
    <property type="entry name" value="Znf_CCHC"/>
</dbReference>
<dbReference type="PANTHER" id="PTHR11439">
    <property type="entry name" value="GAG-POL-RELATED RETROTRANSPOSON"/>
    <property type="match status" value="1"/>
</dbReference>
<feature type="compositionally biased region" description="Low complexity" evidence="3">
    <location>
        <begin position="276"/>
        <end position="310"/>
    </location>
</feature>
<dbReference type="PANTHER" id="PTHR11439:SF483">
    <property type="entry name" value="PEPTIDE SYNTHASE GLIP-LIKE, PUTATIVE (AFU_ORTHOLOGUE AFUA_3G12920)-RELATED"/>
    <property type="match status" value="1"/>
</dbReference>
<evidence type="ECO:0000256" key="2">
    <source>
        <dbReference type="SAM" id="Coils"/>
    </source>
</evidence>
<keyword evidence="1" id="KW-0479">Metal-binding</keyword>
<feature type="compositionally biased region" description="Pro residues" evidence="3">
    <location>
        <begin position="1"/>
        <end position="10"/>
    </location>
</feature>
<feature type="compositionally biased region" description="Low complexity" evidence="3">
    <location>
        <begin position="22"/>
        <end position="40"/>
    </location>
</feature>
<dbReference type="InterPro" id="IPR054722">
    <property type="entry name" value="PolX-like_BBD"/>
</dbReference>
<dbReference type="Pfam" id="PF07727">
    <property type="entry name" value="RVT_2"/>
    <property type="match status" value="1"/>
</dbReference>
<dbReference type="Pfam" id="PF13976">
    <property type="entry name" value="gag_pre-integrs"/>
    <property type="match status" value="1"/>
</dbReference>